<proteinExistence type="predicted"/>
<dbReference type="Proteomes" id="UP000238034">
    <property type="component" value="Unassembled WGS sequence"/>
</dbReference>
<evidence type="ECO:0000313" key="5">
    <source>
        <dbReference type="EMBL" id="PRY55203.1"/>
    </source>
</evidence>
<dbReference type="EMBL" id="PVTH01000001">
    <property type="protein sequence ID" value="PRY55203.1"/>
    <property type="molecule type" value="Genomic_DNA"/>
</dbReference>
<dbReference type="CDD" id="cd03230">
    <property type="entry name" value="ABC_DR_subfamily_A"/>
    <property type="match status" value="1"/>
</dbReference>
<organism evidence="5 6">
    <name type="scientific">Arcticibacter pallidicorallinus</name>
    <dbReference type="NCBI Taxonomy" id="1259464"/>
    <lineage>
        <taxon>Bacteria</taxon>
        <taxon>Pseudomonadati</taxon>
        <taxon>Bacteroidota</taxon>
        <taxon>Sphingobacteriia</taxon>
        <taxon>Sphingobacteriales</taxon>
        <taxon>Sphingobacteriaceae</taxon>
        <taxon>Arcticibacter</taxon>
    </lineage>
</organism>
<dbReference type="GO" id="GO:0005524">
    <property type="term" value="F:ATP binding"/>
    <property type="evidence" value="ECO:0007669"/>
    <property type="project" value="UniProtKB-KW"/>
</dbReference>
<evidence type="ECO:0000256" key="3">
    <source>
        <dbReference type="ARBA" id="ARBA00022840"/>
    </source>
</evidence>
<evidence type="ECO:0000259" key="4">
    <source>
        <dbReference type="PROSITE" id="PS50893"/>
    </source>
</evidence>
<reference evidence="5 6" key="1">
    <citation type="submission" date="2018-03" db="EMBL/GenBank/DDBJ databases">
        <title>Genomic Encyclopedia of Type Strains, Phase III (KMG-III): the genomes of soil and plant-associated and newly described type strains.</title>
        <authorList>
            <person name="Whitman W."/>
        </authorList>
    </citation>
    <scope>NUCLEOTIDE SEQUENCE [LARGE SCALE GENOMIC DNA]</scope>
    <source>
        <strain evidence="5 6">CGMCC 1.9313</strain>
    </source>
</reference>
<dbReference type="InterPro" id="IPR003439">
    <property type="entry name" value="ABC_transporter-like_ATP-bd"/>
</dbReference>
<dbReference type="InterPro" id="IPR051782">
    <property type="entry name" value="ABC_Transporter_VariousFunc"/>
</dbReference>
<comment type="caution">
    <text evidence="5">The sequence shown here is derived from an EMBL/GenBank/DDBJ whole genome shotgun (WGS) entry which is preliminary data.</text>
</comment>
<feature type="domain" description="ABC transporter" evidence="4">
    <location>
        <begin position="5"/>
        <end position="229"/>
    </location>
</feature>
<dbReference type="AlphaFoldDB" id="A0A2T0UBB4"/>
<evidence type="ECO:0000256" key="1">
    <source>
        <dbReference type="ARBA" id="ARBA00022448"/>
    </source>
</evidence>
<keyword evidence="3 5" id="KW-0067">ATP-binding</keyword>
<dbReference type="Pfam" id="PF00005">
    <property type="entry name" value="ABC_tran"/>
    <property type="match status" value="1"/>
</dbReference>
<dbReference type="PANTHER" id="PTHR42939">
    <property type="entry name" value="ABC TRANSPORTER ATP-BINDING PROTEIN ALBC-RELATED"/>
    <property type="match status" value="1"/>
</dbReference>
<dbReference type="OrthoDB" id="9785229at2"/>
<gene>
    <name evidence="5" type="ORF">B0I27_101171</name>
</gene>
<name>A0A2T0UBB4_9SPHI</name>
<dbReference type="Gene3D" id="3.40.50.300">
    <property type="entry name" value="P-loop containing nucleotide triphosphate hydrolases"/>
    <property type="match status" value="1"/>
</dbReference>
<accession>A0A2T0UBB4</accession>
<dbReference type="PANTHER" id="PTHR42939:SF1">
    <property type="entry name" value="ABC TRANSPORTER ATP-BINDING PROTEIN ALBC-RELATED"/>
    <property type="match status" value="1"/>
</dbReference>
<sequence>MDEIIEIRDLKKSFGKLEVLKGIDCKFRRGEVVSVLGPNASGKTTLIKSILGMVLPDAGELLFNGQPVTNTFEYKRHIGYMPQIGRYPENMKMGQIFDMMRDLRQEHAQDEDLLKTFKLESMFHKPMHTLSGGTRQKVSAALAFMFNPEVLILDEPSAGLDPLASEHLKEKIKEQSAKGKLVLFTSHIMSEVDEIAGSILYLFEGKVRFFKELDAIKSEAGEVRLGKALIKTLI</sequence>
<keyword evidence="2" id="KW-0547">Nucleotide-binding</keyword>
<dbReference type="PROSITE" id="PS50893">
    <property type="entry name" value="ABC_TRANSPORTER_2"/>
    <property type="match status" value="1"/>
</dbReference>
<dbReference type="SMART" id="SM00382">
    <property type="entry name" value="AAA"/>
    <property type="match status" value="1"/>
</dbReference>
<dbReference type="SUPFAM" id="SSF52540">
    <property type="entry name" value="P-loop containing nucleoside triphosphate hydrolases"/>
    <property type="match status" value="1"/>
</dbReference>
<evidence type="ECO:0000313" key="6">
    <source>
        <dbReference type="Proteomes" id="UP000238034"/>
    </source>
</evidence>
<evidence type="ECO:0000256" key="2">
    <source>
        <dbReference type="ARBA" id="ARBA00022741"/>
    </source>
</evidence>
<protein>
    <submittedName>
        <fullName evidence="5">Cu-processing system ATP-binding protein</fullName>
    </submittedName>
</protein>
<dbReference type="InterPro" id="IPR003593">
    <property type="entry name" value="AAA+_ATPase"/>
</dbReference>
<dbReference type="GO" id="GO:0016887">
    <property type="term" value="F:ATP hydrolysis activity"/>
    <property type="evidence" value="ECO:0007669"/>
    <property type="project" value="InterPro"/>
</dbReference>
<keyword evidence="6" id="KW-1185">Reference proteome</keyword>
<keyword evidence="1" id="KW-0813">Transport</keyword>
<dbReference type="InterPro" id="IPR027417">
    <property type="entry name" value="P-loop_NTPase"/>
</dbReference>
<dbReference type="RefSeq" id="WP_106290440.1">
    <property type="nucleotide sequence ID" value="NZ_PVTH01000001.1"/>
</dbReference>